<feature type="region of interest" description="Disordered" evidence="1">
    <location>
        <begin position="23"/>
        <end position="56"/>
    </location>
</feature>
<dbReference type="EMBL" id="CP011770">
    <property type="protein sequence ID" value="AKM10873.1"/>
    <property type="molecule type" value="Genomic_DNA"/>
</dbReference>
<sequence length="169" mass="18241">MWAASLALAPLLGACGDADEPAVAETTEAPDPMASASERAAEEFGQRMPQPVDPWPDSIRGDYRLAGIDGEPFDQPFGVAIHIGQDRIEFENCQQVTWRYRYDPPALITERTPAITIDINPKPLPCAATFPPPLADMVRAIDSATQAEKTPENGLRLSGGGHSVLLFSQ</sequence>
<keyword evidence="3" id="KW-1185">Reference proteome</keyword>
<protein>
    <submittedName>
        <fullName evidence="2">Uncharacterized protein</fullName>
    </submittedName>
</protein>
<dbReference type="AlphaFoldDB" id="A0A0G3XKD7"/>
<organism evidence="2 3">
    <name type="scientific">Croceicoccus naphthovorans</name>
    <dbReference type="NCBI Taxonomy" id="1348774"/>
    <lineage>
        <taxon>Bacteria</taxon>
        <taxon>Pseudomonadati</taxon>
        <taxon>Pseudomonadota</taxon>
        <taxon>Alphaproteobacteria</taxon>
        <taxon>Sphingomonadales</taxon>
        <taxon>Erythrobacteraceae</taxon>
        <taxon>Croceicoccus</taxon>
    </lineage>
</organism>
<proteinExistence type="predicted"/>
<evidence type="ECO:0000313" key="2">
    <source>
        <dbReference type="EMBL" id="AKM10873.1"/>
    </source>
</evidence>
<name>A0A0G3XKD7_9SPHN</name>
<dbReference type="Proteomes" id="UP000035287">
    <property type="component" value="Chromosome"/>
</dbReference>
<reference evidence="2 3" key="1">
    <citation type="submission" date="2015-06" db="EMBL/GenBank/DDBJ databases">
        <authorList>
            <person name="Zeng Y."/>
            <person name="Huang Y."/>
        </authorList>
    </citation>
    <scope>NUCLEOTIDE SEQUENCE [LARGE SCALE GENOMIC DNA]</scope>
    <source>
        <strain evidence="2 3">PQ-2</strain>
    </source>
</reference>
<evidence type="ECO:0000256" key="1">
    <source>
        <dbReference type="SAM" id="MobiDB-lite"/>
    </source>
</evidence>
<dbReference type="PATRIC" id="fig|1348774.3.peg.3008"/>
<accession>A0A0G3XKD7</accession>
<evidence type="ECO:0000313" key="3">
    <source>
        <dbReference type="Proteomes" id="UP000035287"/>
    </source>
</evidence>
<dbReference type="STRING" id="1348774.AB433_14310"/>
<gene>
    <name evidence="2" type="ORF">AB433_14310</name>
</gene>
<dbReference type="KEGG" id="cna:AB433_14310"/>